<accession>A0ABS8RJP7</accession>
<name>A0ABS8RJP7_DATST</name>
<dbReference type="SUPFAM" id="SSF53383">
    <property type="entry name" value="PLP-dependent transferases"/>
    <property type="match status" value="1"/>
</dbReference>
<sequence>MVSKDLSLPGFRVGSSILAMKMFTTAAKKLLRFSSIFSADTAFTHPDAIRCKICTTIYQKEQREAKKDVFSICQWIEAAGNPRYNEKGEIELWDNLLNVAKINATPGSSCHCVEPGWFRLCFTTLSEKDISTVMQRIQKVLEIQILSAACYVILMDSQVVNVLIMRSGCNIGN</sequence>
<organism evidence="3 4">
    <name type="scientific">Datura stramonium</name>
    <name type="common">Jimsonweed</name>
    <name type="synonym">Common thornapple</name>
    <dbReference type="NCBI Taxonomy" id="4076"/>
    <lineage>
        <taxon>Eukaryota</taxon>
        <taxon>Viridiplantae</taxon>
        <taxon>Streptophyta</taxon>
        <taxon>Embryophyta</taxon>
        <taxon>Tracheophyta</taxon>
        <taxon>Spermatophyta</taxon>
        <taxon>Magnoliopsida</taxon>
        <taxon>eudicotyledons</taxon>
        <taxon>Gunneridae</taxon>
        <taxon>Pentapetalae</taxon>
        <taxon>asterids</taxon>
        <taxon>lamiids</taxon>
        <taxon>Solanales</taxon>
        <taxon>Solanaceae</taxon>
        <taxon>Solanoideae</taxon>
        <taxon>Datureae</taxon>
        <taxon>Datura</taxon>
    </lineage>
</organism>
<dbReference type="Pfam" id="PF00155">
    <property type="entry name" value="Aminotran_1_2"/>
    <property type="match status" value="1"/>
</dbReference>
<dbReference type="PANTHER" id="PTHR43795">
    <property type="entry name" value="BIFUNCTIONAL ASPARTATE AMINOTRANSFERASE AND GLUTAMATE/ASPARTATE-PREPHENATE AMINOTRANSFERASE-RELATED"/>
    <property type="match status" value="1"/>
</dbReference>
<dbReference type="InterPro" id="IPR015424">
    <property type="entry name" value="PyrdxlP-dep_Trfase"/>
</dbReference>
<dbReference type="Proteomes" id="UP000823775">
    <property type="component" value="Unassembled WGS sequence"/>
</dbReference>
<dbReference type="InterPro" id="IPR004839">
    <property type="entry name" value="Aminotransferase_I/II_large"/>
</dbReference>
<evidence type="ECO:0000313" key="3">
    <source>
        <dbReference type="EMBL" id="MCD7446978.1"/>
    </source>
</evidence>
<evidence type="ECO:0000259" key="2">
    <source>
        <dbReference type="Pfam" id="PF00155"/>
    </source>
</evidence>
<feature type="domain" description="Aminotransferase class I/classII large" evidence="2">
    <location>
        <begin position="3"/>
        <end position="137"/>
    </location>
</feature>
<dbReference type="Gene3D" id="3.90.1150.10">
    <property type="entry name" value="Aspartate Aminotransferase, domain 1"/>
    <property type="match status" value="1"/>
</dbReference>
<protein>
    <recommendedName>
        <fullName evidence="2">Aminotransferase class I/classII large domain-containing protein</fullName>
    </recommendedName>
</protein>
<dbReference type="PANTHER" id="PTHR43795:SF85">
    <property type="entry name" value="AMINOTRANSFERASE ACS10-RELATED"/>
    <property type="match status" value="1"/>
</dbReference>
<keyword evidence="4" id="KW-1185">Reference proteome</keyword>
<keyword evidence="1" id="KW-0663">Pyridoxal phosphate</keyword>
<evidence type="ECO:0000256" key="1">
    <source>
        <dbReference type="ARBA" id="ARBA00022898"/>
    </source>
</evidence>
<evidence type="ECO:0000313" key="4">
    <source>
        <dbReference type="Proteomes" id="UP000823775"/>
    </source>
</evidence>
<dbReference type="InterPro" id="IPR050478">
    <property type="entry name" value="Ethylene_sulfur-biosynth"/>
</dbReference>
<comment type="caution">
    <text evidence="3">The sequence shown here is derived from an EMBL/GenBank/DDBJ whole genome shotgun (WGS) entry which is preliminary data.</text>
</comment>
<proteinExistence type="predicted"/>
<dbReference type="InterPro" id="IPR015422">
    <property type="entry name" value="PyrdxlP-dep_Trfase_small"/>
</dbReference>
<gene>
    <name evidence="3" type="ORF">HAX54_020756</name>
</gene>
<reference evidence="3 4" key="1">
    <citation type="journal article" date="2021" name="BMC Genomics">
        <title>Datura genome reveals duplications of psychoactive alkaloid biosynthetic genes and high mutation rate following tissue culture.</title>
        <authorList>
            <person name="Rajewski A."/>
            <person name="Carter-House D."/>
            <person name="Stajich J."/>
            <person name="Litt A."/>
        </authorList>
    </citation>
    <scope>NUCLEOTIDE SEQUENCE [LARGE SCALE GENOMIC DNA]</scope>
    <source>
        <strain evidence="3">AR-01</strain>
    </source>
</reference>
<dbReference type="EMBL" id="JACEIK010000025">
    <property type="protein sequence ID" value="MCD7446978.1"/>
    <property type="molecule type" value="Genomic_DNA"/>
</dbReference>